<dbReference type="PANTHER" id="PTHR10938:SF0">
    <property type="entry name" value="TRANSLATION INITIATION FACTOR IF-3, MITOCHONDRIAL"/>
    <property type="match status" value="1"/>
</dbReference>
<keyword evidence="4" id="KW-0175">Coiled coil</keyword>
<dbReference type="Pfam" id="PF05198">
    <property type="entry name" value="IF3_N"/>
    <property type="match status" value="1"/>
</dbReference>
<dbReference type="GO" id="GO:0070124">
    <property type="term" value="P:mitochondrial translational initiation"/>
    <property type="evidence" value="ECO:0007669"/>
    <property type="project" value="TreeGrafter"/>
</dbReference>
<accession>A0A2T3AWZ2</accession>
<keyword evidence="3" id="KW-0648">Protein biosynthesis</keyword>
<dbReference type="AlphaFoldDB" id="A0A2T3AWZ2"/>
<proteinExistence type="inferred from homology"/>
<dbReference type="GO" id="GO:0043022">
    <property type="term" value="F:ribosome binding"/>
    <property type="evidence" value="ECO:0007669"/>
    <property type="project" value="TreeGrafter"/>
</dbReference>
<dbReference type="InterPro" id="IPR036788">
    <property type="entry name" value="T_IF-3_C_sf"/>
</dbReference>
<evidence type="ECO:0000313" key="7">
    <source>
        <dbReference type="Proteomes" id="UP000241818"/>
    </source>
</evidence>
<organism evidence="6 7">
    <name type="scientific">Amorphotheca resinae ATCC 22711</name>
    <dbReference type="NCBI Taxonomy" id="857342"/>
    <lineage>
        <taxon>Eukaryota</taxon>
        <taxon>Fungi</taxon>
        <taxon>Dikarya</taxon>
        <taxon>Ascomycota</taxon>
        <taxon>Pezizomycotina</taxon>
        <taxon>Leotiomycetes</taxon>
        <taxon>Helotiales</taxon>
        <taxon>Amorphothecaceae</taxon>
        <taxon>Amorphotheca</taxon>
    </lineage>
</organism>
<dbReference type="GO" id="GO:0005739">
    <property type="term" value="C:mitochondrion"/>
    <property type="evidence" value="ECO:0007669"/>
    <property type="project" value="TreeGrafter"/>
</dbReference>
<dbReference type="InterPro" id="IPR001288">
    <property type="entry name" value="Translation_initiation_fac_3"/>
</dbReference>
<dbReference type="InterPro" id="IPR019814">
    <property type="entry name" value="Translation_initiation_fac_3_N"/>
</dbReference>
<evidence type="ECO:0000259" key="5">
    <source>
        <dbReference type="Pfam" id="PF05198"/>
    </source>
</evidence>
<dbReference type="Gene3D" id="3.10.20.80">
    <property type="entry name" value="Translation initiation factor 3 (IF-3), N-terminal domain"/>
    <property type="match status" value="1"/>
</dbReference>
<evidence type="ECO:0000256" key="3">
    <source>
        <dbReference type="ARBA" id="ARBA00022917"/>
    </source>
</evidence>
<feature type="coiled-coil region" evidence="4">
    <location>
        <begin position="184"/>
        <end position="214"/>
    </location>
</feature>
<comment type="similarity">
    <text evidence="1">Belongs to the IF-3 family.</text>
</comment>
<keyword evidence="2" id="KW-0396">Initiation factor</keyword>
<dbReference type="SUPFAM" id="SSF54364">
    <property type="entry name" value="Translation initiation factor IF3, N-terminal domain"/>
    <property type="match status" value="1"/>
</dbReference>
<dbReference type="RefSeq" id="XP_024719141.1">
    <property type="nucleotide sequence ID" value="XM_024866899.1"/>
</dbReference>
<reference evidence="6 7" key="1">
    <citation type="journal article" date="2018" name="New Phytol.">
        <title>Comparative genomics and transcriptomics depict ericoid mycorrhizal fungi as versatile saprotrophs and plant mutualists.</title>
        <authorList>
            <person name="Martino E."/>
            <person name="Morin E."/>
            <person name="Grelet G.A."/>
            <person name="Kuo A."/>
            <person name="Kohler A."/>
            <person name="Daghino S."/>
            <person name="Barry K.W."/>
            <person name="Cichocki N."/>
            <person name="Clum A."/>
            <person name="Dockter R.B."/>
            <person name="Hainaut M."/>
            <person name="Kuo R.C."/>
            <person name="LaButti K."/>
            <person name="Lindahl B.D."/>
            <person name="Lindquist E.A."/>
            <person name="Lipzen A."/>
            <person name="Khouja H.R."/>
            <person name="Magnuson J."/>
            <person name="Murat C."/>
            <person name="Ohm R.A."/>
            <person name="Singer S.W."/>
            <person name="Spatafora J.W."/>
            <person name="Wang M."/>
            <person name="Veneault-Fourrey C."/>
            <person name="Henrissat B."/>
            <person name="Grigoriev I.V."/>
            <person name="Martin F.M."/>
            <person name="Perotto S."/>
        </authorList>
    </citation>
    <scope>NUCLEOTIDE SEQUENCE [LARGE SCALE GENOMIC DNA]</scope>
    <source>
        <strain evidence="6 7">ATCC 22711</strain>
    </source>
</reference>
<dbReference type="GO" id="GO:0032790">
    <property type="term" value="P:ribosome disassembly"/>
    <property type="evidence" value="ECO:0007669"/>
    <property type="project" value="TreeGrafter"/>
</dbReference>
<dbReference type="GeneID" id="36574980"/>
<evidence type="ECO:0000313" key="6">
    <source>
        <dbReference type="EMBL" id="PSS13150.1"/>
    </source>
</evidence>
<evidence type="ECO:0000256" key="4">
    <source>
        <dbReference type="SAM" id="Coils"/>
    </source>
</evidence>
<keyword evidence="7" id="KW-1185">Reference proteome</keyword>
<evidence type="ECO:0000256" key="2">
    <source>
        <dbReference type="ARBA" id="ARBA00022540"/>
    </source>
</evidence>
<dbReference type="InParanoid" id="A0A2T3AWZ2"/>
<name>A0A2T3AWZ2_AMORE</name>
<protein>
    <recommendedName>
        <fullName evidence="5">Translation initiation factor 3 N-terminal domain-containing protein</fullName>
    </recommendedName>
</protein>
<dbReference type="Proteomes" id="UP000241818">
    <property type="component" value="Unassembled WGS sequence"/>
</dbReference>
<dbReference type="PANTHER" id="PTHR10938">
    <property type="entry name" value="TRANSLATION INITIATION FACTOR IF-3"/>
    <property type="match status" value="1"/>
</dbReference>
<dbReference type="Gene3D" id="3.30.110.10">
    <property type="entry name" value="Translation initiation factor 3 (IF-3), C-terminal domain"/>
    <property type="match status" value="1"/>
</dbReference>
<feature type="domain" description="Translation initiation factor 3 N-terminal" evidence="5">
    <location>
        <begin position="69"/>
        <end position="138"/>
    </location>
</feature>
<dbReference type="GO" id="GO:0003743">
    <property type="term" value="F:translation initiation factor activity"/>
    <property type="evidence" value="ECO:0007669"/>
    <property type="project" value="UniProtKB-KW"/>
</dbReference>
<dbReference type="SUPFAM" id="SSF55200">
    <property type="entry name" value="Translation initiation factor IF3, C-terminal domain"/>
    <property type="match status" value="1"/>
</dbReference>
<dbReference type="InterPro" id="IPR036787">
    <property type="entry name" value="T_IF-3_N_sf"/>
</dbReference>
<dbReference type="EMBL" id="KZ679014">
    <property type="protein sequence ID" value="PSS13150.1"/>
    <property type="molecule type" value="Genomic_DNA"/>
</dbReference>
<dbReference type="OrthoDB" id="21573at2759"/>
<gene>
    <name evidence="6" type="ORF">M430DRAFT_36283</name>
</gene>
<evidence type="ECO:0000256" key="1">
    <source>
        <dbReference type="ARBA" id="ARBA00005439"/>
    </source>
</evidence>
<sequence>MRSPRCIFSAATALHRVFIAPIEQSNLQFALRIPSSTAFISHSPAYILPQQRRCYAAPSSTERRLPRDDQIKSWSVTLVDENGKLSEPRQTSAVLDSIDRNKDSLVVVAQGEPGTPPICRIMNKKAMRDAEKAKAKAARGSSITTKTIELNWAIDKGDLWHRMDKMKQFLSKGFRVEIMLASKKKGRQATVEEAEELLRKIKEAVGEVEGSKETKPMEGKLLKAATLYLEGKAVQKGQKA</sequence>